<dbReference type="SUPFAM" id="SSF56954">
    <property type="entry name" value="Outer membrane efflux proteins (OEP)"/>
    <property type="match status" value="1"/>
</dbReference>
<organism evidence="9 10">
    <name type="scientific">Niastella yeongjuensis</name>
    <dbReference type="NCBI Taxonomy" id="354355"/>
    <lineage>
        <taxon>Bacteria</taxon>
        <taxon>Pseudomonadati</taxon>
        <taxon>Bacteroidota</taxon>
        <taxon>Chitinophagia</taxon>
        <taxon>Chitinophagales</taxon>
        <taxon>Chitinophagaceae</taxon>
        <taxon>Niastella</taxon>
    </lineage>
</organism>
<evidence type="ECO:0000256" key="1">
    <source>
        <dbReference type="ARBA" id="ARBA00004442"/>
    </source>
</evidence>
<dbReference type="GO" id="GO:0009279">
    <property type="term" value="C:cell outer membrane"/>
    <property type="evidence" value="ECO:0007669"/>
    <property type="project" value="UniProtKB-SubCell"/>
</dbReference>
<dbReference type="PANTHER" id="PTHR30026">
    <property type="entry name" value="OUTER MEMBRANE PROTEIN TOLC"/>
    <property type="match status" value="1"/>
</dbReference>
<dbReference type="Proteomes" id="UP000192610">
    <property type="component" value="Unassembled WGS sequence"/>
</dbReference>
<evidence type="ECO:0000313" key="9">
    <source>
        <dbReference type="EMBL" id="OQP54509.1"/>
    </source>
</evidence>
<dbReference type="Pfam" id="PF02321">
    <property type="entry name" value="OEP"/>
    <property type="match status" value="2"/>
</dbReference>
<dbReference type="PANTHER" id="PTHR30026:SF20">
    <property type="entry name" value="OUTER MEMBRANE PROTEIN TOLC"/>
    <property type="match status" value="1"/>
</dbReference>
<evidence type="ECO:0008006" key="11">
    <source>
        <dbReference type="Google" id="ProtNLM"/>
    </source>
</evidence>
<proteinExistence type="inferred from homology"/>
<dbReference type="AlphaFoldDB" id="A0A1V9F7X5"/>
<evidence type="ECO:0000256" key="6">
    <source>
        <dbReference type="ARBA" id="ARBA00023136"/>
    </source>
</evidence>
<sequence length="469" mass="51670">MRINAFPALAIIGLLLLGTQENATAQSTQPLTLSDAINTGLKNYQSIQAKRSYLNASTALVQNTRNEYLPNVIASVQQDFGNINGQYGPLAAVGGIAGVSSSGPVSPNQNWNSSFGGLYFLNTNWEVYSFGRLKSKINLATAQVQRDSADLMQEQFIQSVKIAGAYLNLLTAQRLLKTAESNLDRALYVKEVVTARTRTGLNAGVDSSIANSEVSRARLAIIDARNSELQYRNLLAQLLNVPPTAFSLDTTYINKAPVELNTNVAISQNPQVKFFQARINQSDYTAAYLKRSILPGLNLFGIIQTKGSGFDYTYTPTNPKYSHDYFEGIKPTRTNYVAGVSIAWNITSLAKIKNQVKAQQFLTEAYKNEYELVTTQLQDQLVLADQRIQNSLQSVQEVPVQFKAASDAYLQKSVLYKNGLTNIVDVQQAQYALNRAEADLNVAYINVWQSLLLKAASAGDFDLFVKQVK</sequence>
<evidence type="ECO:0000256" key="8">
    <source>
        <dbReference type="SAM" id="SignalP"/>
    </source>
</evidence>
<evidence type="ECO:0000256" key="5">
    <source>
        <dbReference type="ARBA" id="ARBA00022692"/>
    </source>
</evidence>
<protein>
    <recommendedName>
        <fullName evidence="11">Transporter</fullName>
    </recommendedName>
</protein>
<accession>A0A1V9F7X5</accession>
<evidence type="ECO:0000256" key="7">
    <source>
        <dbReference type="ARBA" id="ARBA00023237"/>
    </source>
</evidence>
<feature type="chain" id="PRO_5010738960" description="Transporter" evidence="8">
    <location>
        <begin position="26"/>
        <end position="469"/>
    </location>
</feature>
<keyword evidence="3" id="KW-0813">Transport</keyword>
<comment type="caution">
    <text evidence="9">The sequence shown here is derived from an EMBL/GenBank/DDBJ whole genome shotgun (WGS) entry which is preliminary data.</text>
</comment>
<keyword evidence="7" id="KW-0998">Cell outer membrane</keyword>
<gene>
    <name evidence="9" type="ORF">A4H97_21270</name>
</gene>
<dbReference type="GO" id="GO:0015562">
    <property type="term" value="F:efflux transmembrane transporter activity"/>
    <property type="evidence" value="ECO:0007669"/>
    <property type="project" value="InterPro"/>
</dbReference>
<evidence type="ECO:0000256" key="4">
    <source>
        <dbReference type="ARBA" id="ARBA00022452"/>
    </source>
</evidence>
<keyword evidence="6" id="KW-0472">Membrane</keyword>
<name>A0A1V9F7X5_9BACT</name>
<comment type="subcellular location">
    <subcellularLocation>
        <location evidence="1">Cell outer membrane</location>
    </subcellularLocation>
</comment>
<dbReference type="GO" id="GO:0015288">
    <property type="term" value="F:porin activity"/>
    <property type="evidence" value="ECO:0007669"/>
    <property type="project" value="TreeGrafter"/>
</dbReference>
<keyword evidence="8" id="KW-0732">Signal</keyword>
<dbReference type="InterPro" id="IPR051906">
    <property type="entry name" value="TolC-like"/>
</dbReference>
<keyword evidence="5" id="KW-0812">Transmembrane</keyword>
<keyword evidence="10" id="KW-1185">Reference proteome</keyword>
<evidence type="ECO:0000256" key="2">
    <source>
        <dbReference type="ARBA" id="ARBA00007613"/>
    </source>
</evidence>
<dbReference type="Gene3D" id="1.20.1600.10">
    <property type="entry name" value="Outer membrane efflux proteins (OEP)"/>
    <property type="match status" value="1"/>
</dbReference>
<dbReference type="GO" id="GO:1990281">
    <property type="term" value="C:efflux pump complex"/>
    <property type="evidence" value="ECO:0007669"/>
    <property type="project" value="TreeGrafter"/>
</dbReference>
<dbReference type="EMBL" id="LVXG01000003">
    <property type="protein sequence ID" value="OQP54509.1"/>
    <property type="molecule type" value="Genomic_DNA"/>
</dbReference>
<evidence type="ECO:0000313" key="10">
    <source>
        <dbReference type="Proteomes" id="UP000192610"/>
    </source>
</evidence>
<dbReference type="STRING" id="354355.SAMN05660816_01765"/>
<reference evidence="10" key="1">
    <citation type="submission" date="2016-04" db="EMBL/GenBank/DDBJ databases">
        <authorList>
            <person name="Chen L."/>
            <person name="Zhuang W."/>
            <person name="Wang G."/>
        </authorList>
    </citation>
    <scope>NUCLEOTIDE SEQUENCE [LARGE SCALE GENOMIC DNA]</scope>
    <source>
        <strain evidence="10">17621</strain>
    </source>
</reference>
<evidence type="ECO:0000256" key="3">
    <source>
        <dbReference type="ARBA" id="ARBA00022448"/>
    </source>
</evidence>
<feature type="signal peptide" evidence="8">
    <location>
        <begin position="1"/>
        <end position="25"/>
    </location>
</feature>
<dbReference type="RefSeq" id="WP_165758797.1">
    <property type="nucleotide sequence ID" value="NZ_FOCZ01000003.1"/>
</dbReference>
<dbReference type="InterPro" id="IPR003423">
    <property type="entry name" value="OMP_efflux"/>
</dbReference>
<comment type="similarity">
    <text evidence="2">Belongs to the outer membrane factor (OMF) (TC 1.B.17) family.</text>
</comment>
<keyword evidence="4" id="KW-1134">Transmembrane beta strand</keyword>